<comment type="caution">
    <text evidence="1">The sequence shown here is derived from an EMBL/GenBank/DDBJ whole genome shotgun (WGS) entry which is preliminary data.</text>
</comment>
<protein>
    <submittedName>
        <fullName evidence="1">Uncharacterized protein</fullName>
    </submittedName>
</protein>
<name>D1W836_9BACT</name>
<dbReference type="RefSeq" id="WP_004350551.1">
    <property type="nucleotide sequence ID" value="NZ_ADEG01000090.1"/>
</dbReference>
<keyword evidence="2" id="KW-1185">Reference proteome</keyword>
<organism evidence="1 2">
    <name type="scientific">Hoylesella buccalis ATCC 35310</name>
    <dbReference type="NCBI Taxonomy" id="679190"/>
    <lineage>
        <taxon>Bacteria</taxon>
        <taxon>Pseudomonadati</taxon>
        <taxon>Bacteroidota</taxon>
        <taxon>Bacteroidia</taxon>
        <taxon>Bacteroidales</taxon>
        <taxon>Prevotellaceae</taxon>
        <taxon>Hoylesella</taxon>
    </lineage>
</organism>
<dbReference type="Proteomes" id="UP000005283">
    <property type="component" value="Unassembled WGS sequence"/>
</dbReference>
<dbReference type="STRING" id="679190.HMPREF0650_0668"/>
<sequence length="98" mass="10935">MGLFSTFSNVNKINILLKQIEPKIQAIEYEANSLYPNKNRVITECRTIAVLMSEIMDIADSASNSVKLAPYYLFGRKMSLIQISMAIAALIEACENSD</sequence>
<dbReference type="AlphaFoldDB" id="D1W836"/>
<accession>D1W836</accession>
<proteinExistence type="predicted"/>
<reference evidence="1 2" key="1">
    <citation type="submission" date="2009-12" db="EMBL/GenBank/DDBJ databases">
        <title>Genome Sequence of Prevotella buccalis ATCC 35310.</title>
        <authorList>
            <person name="Durkin A.S."/>
            <person name="Madupu R."/>
            <person name="Torralba M."/>
            <person name="Methe B."/>
            <person name="Sutton G."/>
            <person name="Strausberg R.L."/>
            <person name="Nelson K.E."/>
        </authorList>
    </citation>
    <scope>NUCLEOTIDE SEQUENCE [LARGE SCALE GENOMIC DNA]</scope>
    <source>
        <strain evidence="1 2">ATCC 35310</strain>
    </source>
</reference>
<evidence type="ECO:0000313" key="2">
    <source>
        <dbReference type="Proteomes" id="UP000005283"/>
    </source>
</evidence>
<evidence type="ECO:0000313" key="1">
    <source>
        <dbReference type="EMBL" id="EFA91398.1"/>
    </source>
</evidence>
<dbReference type="EMBL" id="ADEG01000090">
    <property type="protein sequence ID" value="EFA91398.1"/>
    <property type="molecule type" value="Genomic_DNA"/>
</dbReference>
<gene>
    <name evidence="1" type="ORF">HMPREF0650_0668</name>
</gene>